<dbReference type="NCBIfam" id="TIGR02532">
    <property type="entry name" value="IV_pilin_GFxxxE"/>
    <property type="match status" value="1"/>
</dbReference>
<keyword evidence="1" id="KW-1133">Transmembrane helix</keyword>
<evidence type="ECO:0000313" key="3">
    <source>
        <dbReference type="Proteomes" id="UP000178645"/>
    </source>
</evidence>
<dbReference type="EMBL" id="MFVU01000011">
    <property type="protein sequence ID" value="OGJ02187.1"/>
    <property type="molecule type" value="Genomic_DNA"/>
</dbReference>
<evidence type="ECO:0000313" key="2">
    <source>
        <dbReference type="EMBL" id="OGJ02187.1"/>
    </source>
</evidence>
<keyword evidence="1" id="KW-0812">Transmembrane</keyword>
<proteinExistence type="predicted"/>
<protein>
    <recommendedName>
        <fullName evidence="4">Type II secretion system protein J</fullName>
    </recommendedName>
</protein>
<keyword evidence="1" id="KW-0472">Membrane</keyword>
<gene>
    <name evidence="2" type="ORF">A3G53_02235</name>
</gene>
<name>A0A1F6Y730_9BACT</name>
<comment type="caution">
    <text evidence="2">The sequence shown here is derived from an EMBL/GenBank/DDBJ whole genome shotgun (WGS) entry which is preliminary data.</text>
</comment>
<dbReference type="AlphaFoldDB" id="A0A1F6Y730"/>
<feature type="transmembrane region" description="Helical" evidence="1">
    <location>
        <begin position="20"/>
        <end position="43"/>
    </location>
</feature>
<dbReference type="Pfam" id="PF07963">
    <property type="entry name" value="N_methyl"/>
    <property type="match status" value="1"/>
</dbReference>
<reference evidence="2 3" key="1">
    <citation type="journal article" date="2016" name="Nat. Commun.">
        <title>Thousands of microbial genomes shed light on interconnected biogeochemical processes in an aquifer system.</title>
        <authorList>
            <person name="Anantharaman K."/>
            <person name="Brown C.T."/>
            <person name="Hug L.A."/>
            <person name="Sharon I."/>
            <person name="Castelle C.J."/>
            <person name="Probst A.J."/>
            <person name="Thomas B.C."/>
            <person name="Singh A."/>
            <person name="Wilkins M.J."/>
            <person name="Karaoz U."/>
            <person name="Brodie E.L."/>
            <person name="Williams K.H."/>
            <person name="Hubbard S.S."/>
            <person name="Banfield J.F."/>
        </authorList>
    </citation>
    <scope>NUCLEOTIDE SEQUENCE [LARGE SCALE GENOMIC DNA]</scope>
</reference>
<evidence type="ECO:0008006" key="4">
    <source>
        <dbReference type="Google" id="ProtNLM"/>
    </source>
</evidence>
<accession>A0A1F6Y730</accession>
<dbReference type="Proteomes" id="UP000178645">
    <property type="component" value="Unassembled WGS sequence"/>
</dbReference>
<sequence length="201" mass="22005">MAHNAQHITKQRGYTIIETMIAISLFLVVVMFGMTSLLNANLVSRKTQDLRSILDNLSFIMDDISRNLRTGYDYRCYDISASGPVVTGVPQSCAKGWAIIFKPQTYSSADTNQMAYSVTGGKIYKSTDSGANFIPVTLDEVTIQTVSASYSPFSVLGAPSPGSSDYQQPFVIIRLVGTITYKGVDTKFSLQTSVSQRLIDI</sequence>
<dbReference type="InterPro" id="IPR012902">
    <property type="entry name" value="N_methyl_site"/>
</dbReference>
<evidence type="ECO:0000256" key="1">
    <source>
        <dbReference type="SAM" id="Phobius"/>
    </source>
</evidence>
<organism evidence="2 3">
    <name type="scientific">Candidatus Nomurabacteria bacterium RIFCSPLOWO2_12_FULL_44_11</name>
    <dbReference type="NCBI Taxonomy" id="1801796"/>
    <lineage>
        <taxon>Bacteria</taxon>
        <taxon>Candidatus Nomuraibacteriota</taxon>
    </lineage>
</organism>